<protein>
    <recommendedName>
        <fullName evidence="4">Elp3/MiaA/NifB-like radical SAM core domain-containing protein</fullName>
    </recommendedName>
</protein>
<proteinExistence type="predicted"/>
<dbReference type="RefSeq" id="WP_015018560.1">
    <property type="nucleotide sequence ID" value="NC_018719.1"/>
</dbReference>
<keyword evidence="6" id="KW-1185">Reference proteome</keyword>
<keyword evidence="1" id="KW-0479">Metal-binding</keyword>
<dbReference type="InterPro" id="IPR040086">
    <property type="entry name" value="MJ0683-like"/>
</dbReference>
<dbReference type="BioCyc" id="CNIT1237085:G1324-1077-MONOMER"/>
<feature type="domain" description="Elp3/MiaA/NifB-like radical SAM core" evidence="4">
    <location>
        <begin position="30"/>
        <end position="249"/>
    </location>
</feature>
<reference evidence="5 6" key="1">
    <citation type="journal article" date="2012" name="Environ. Microbiol.">
        <title>The genome of the ammonia-oxidizing Candidatus Nitrososphaera gargensis: insights into metabolic versatility and environmental adaptations.</title>
        <authorList>
            <person name="Spang A."/>
            <person name="Poehlein A."/>
            <person name="Offre P."/>
            <person name="Zumbragel S."/>
            <person name="Haider S."/>
            <person name="Rychlik N."/>
            <person name="Nowka B."/>
            <person name="Schmeisser C."/>
            <person name="Lebedeva E.V."/>
            <person name="Rattei T."/>
            <person name="Bohm C."/>
            <person name="Schmid M."/>
            <person name="Galushko A."/>
            <person name="Hatzenpichler R."/>
            <person name="Weinmaier T."/>
            <person name="Daniel R."/>
            <person name="Schleper C."/>
            <person name="Spieck E."/>
            <person name="Streit W."/>
            <person name="Wagner M."/>
        </authorList>
    </citation>
    <scope>NUCLEOTIDE SEQUENCE [LARGE SCALE GENOMIC DNA]</scope>
    <source>
        <strain evidence="6">Ga9.2</strain>
    </source>
</reference>
<dbReference type="GO" id="GO:0051536">
    <property type="term" value="F:iron-sulfur cluster binding"/>
    <property type="evidence" value="ECO:0007669"/>
    <property type="project" value="UniProtKB-KW"/>
</dbReference>
<dbReference type="Proteomes" id="UP000008037">
    <property type="component" value="Chromosome"/>
</dbReference>
<dbReference type="GeneID" id="13795474"/>
<evidence type="ECO:0000313" key="5">
    <source>
        <dbReference type="EMBL" id="AFU58021.1"/>
    </source>
</evidence>
<accession>K0I9M5</accession>
<dbReference type="HOGENOM" id="CLU_015525_2_0_2"/>
<keyword evidence="3" id="KW-0411">Iron-sulfur</keyword>
<evidence type="ECO:0000256" key="2">
    <source>
        <dbReference type="ARBA" id="ARBA00023004"/>
    </source>
</evidence>
<dbReference type="KEGG" id="nga:Ngar_c10790"/>
<dbReference type="Pfam" id="PF04055">
    <property type="entry name" value="Radical_SAM"/>
    <property type="match status" value="1"/>
</dbReference>
<dbReference type="Gene3D" id="3.80.30.30">
    <property type="match status" value="1"/>
</dbReference>
<dbReference type="SFLD" id="SFLDS00029">
    <property type="entry name" value="Radical_SAM"/>
    <property type="match status" value="1"/>
</dbReference>
<dbReference type="EMBL" id="CP002408">
    <property type="protein sequence ID" value="AFU58021.1"/>
    <property type="molecule type" value="Genomic_DNA"/>
</dbReference>
<organism evidence="5 6">
    <name type="scientific">Nitrososphaera gargensis (strain Ga9.2)</name>
    <dbReference type="NCBI Taxonomy" id="1237085"/>
    <lineage>
        <taxon>Archaea</taxon>
        <taxon>Nitrososphaerota</taxon>
        <taxon>Nitrososphaeria</taxon>
        <taxon>Nitrososphaerales</taxon>
        <taxon>Nitrososphaeraceae</taxon>
        <taxon>Nitrososphaera</taxon>
    </lineage>
</organism>
<evidence type="ECO:0000256" key="3">
    <source>
        <dbReference type="ARBA" id="ARBA00023014"/>
    </source>
</evidence>
<evidence type="ECO:0000259" key="4">
    <source>
        <dbReference type="SMART" id="SM00729"/>
    </source>
</evidence>
<dbReference type="SMART" id="SM00729">
    <property type="entry name" value="Elp3"/>
    <property type="match status" value="1"/>
</dbReference>
<dbReference type="GO" id="GO:0003824">
    <property type="term" value="F:catalytic activity"/>
    <property type="evidence" value="ECO:0007669"/>
    <property type="project" value="InterPro"/>
</dbReference>
<sequence length="313" mass="36143">MSDLWYSGAATLEEKKSKSIIHPFTVKSYNGLAINPYQGCGHRCAYCYATYEWSPEFYDKIYAKSNASEVLDRQLAEWKSDTIEPVMVASATDAYQPAELRYGLTRRCVKVLQKYNVPYIVFTKSVIIERDLELHRQYRDNCFIIWSITTCNEKIRRVVEPGTPPASKMFQVMKKFTDAGVCCGVYVDPIIPLVTDSDEDLEAVVRSCKEAGLRYVFGALMRLRTDIWERMKLVLRLLEIPDGIEKYKQIYNFEEPLDANYVAANRRYAEKIIGSLEDRIKSYGMECGFPDYMGPRRIDRSHLGQTTLHSYLV</sequence>
<dbReference type="PANTHER" id="PTHR43432">
    <property type="entry name" value="SLR0285 PROTEIN"/>
    <property type="match status" value="1"/>
</dbReference>
<dbReference type="STRING" id="1237085.Ngar_c10790"/>
<dbReference type="InParanoid" id="K0I9M5"/>
<dbReference type="InterPro" id="IPR058240">
    <property type="entry name" value="rSAM_sf"/>
</dbReference>
<dbReference type="PANTHER" id="PTHR43432:SF3">
    <property type="entry name" value="SLR0285 PROTEIN"/>
    <property type="match status" value="1"/>
</dbReference>
<dbReference type="OrthoDB" id="15538at2157"/>
<evidence type="ECO:0000313" key="6">
    <source>
        <dbReference type="Proteomes" id="UP000008037"/>
    </source>
</evidence>
<dbReference type="GO" id="GO:0046872">
    <property type="term" value="F:metal ion binding"/>
    <property type="evidence" value="ECO:0007669"/>
    <property type="project" value="UniProtKB-KW"/>
</dbReference>
<dbReference type="InterPro" id="IPR006638">
    <property type="entry name" value="Elp3/MiaA/NifB-like_rSAM"/>
</dbReference>
<dbReference type="InterPro" id="IPR007197">
    <property type="entry name" value="rSAM"/>
</dbReference>
<evidence type="ECO:0000256" key="1">
    <source>
        <dbReference type="ARBA" id="ARBA00022723"/>
    </source>
</evidence>
<dbReference type="SUPFAM" id="SSF102114">
    <property type="entry name" value="Radical SAM enzymes"/>
    <property type="match status" value="1"/>
</dbReference>
<name>K0I9M5_NITGG</name>
<keyword evidence="2" id="KW-0408">Iron</keyword>
<gene>
    <name evidence="5" type="ordered locus">Ngar_c10790</name>
</gene>
<dbReference type="AlphaFoldDB" id="K0I9M5"/>
<dbReference type="SFLD" id="SFLDG01084">
    <property type="entry name" value="Uncharacterised_Radical_SAM_Su"/>
    <property type="match status" value="1"/>
</dbReference>